<keyword evidence="3" id="KW-1185">Reference proteome</keyword>
<evidence type="ECO:0000313" key="3">
    <source>
        <dbReference type="Proteomes" id="UP000298763"/>
    </source>
</evidence>
<evidence type="ECO:0000313" key="4">
    <source>
        <dbReference type="Proteomes" id="UP000584325"/>
    </source>
</evidence>
<evidence type="ECO:0008006" key="5">
    <source>
        <dbReference type="Google" id="ProtNLM"/>
    </source>
</evidence>
<sequence>MSETLIDEFPADDKLWLIKWIDGFQQALHRTGSAGISVLLQELPRSSLAQISAMTTEEIIGMLGQKSDTLNLVRVTLHVGTISKFSIGDIYQNKRLVTQLRYEEFRITLPPGEDDSLEYSLTDDFPLPRYWTKGIPSRILNSSEFSGLTSKIQGESQRFFQSRCVLIERRIADKHTMFVIPRTTIFKSFYALNSPLANAFCDGPWKDQLEVAICINDIKSGQKTRMYEGQWDIVLQLNMPDPCAPLLAVLYFDDYGRESANLIYSRSLQERRASESSVWFANARIPYQAKQEPLSLTFRCLRIKAAGYLDKGTKLLVTSITKSNWPSHYPTIVLGRTNNNRDGDTVEFTDEPKPFAQETTDQVGLEDTVISAALDAQEQSHTNHFQGIDWQWENAPTTLEMKKEYSKRYGGKRVTVDNESNMTSTGHPTYEQGNYPKSDINQEIRLPNLHFSHVYDVFLQLSKDGLLSDCSAFGPRLSRLRQWRNDLSVWSFVEPPETIYRARTRPSWRILEKGKHRVSNTYRSALIVNFSYCGIMFYWIEIEHRPTETGFKSVVMWNIIEDAYTCLEKAVEIIAQRKGSNIEAAFYNAFDRHTVRFATRRHGYNAEKTAMTPSSVKRFLQELSSANFLQPL</sequence>
<dbReference type="RefSeq" id="WP_137316044.1">
    <property type="nucleotide sequence ID" value="NZ_CP040017.1"/>
</dbReference>
<evidence type="ECO:0000313" key="1">
    <source>
        <dbReference type="EMBL" id="MBB3224480.1"/>
    </source>
</evidence>
<name>A0A4P8HTI9_9BURK</name>
<organism evidence="1 4">
    <name type="scientific">Pseudoduganella umbonata</name>
    <dbReference type="NCBI Taxonomy" id="864828"/>
    <lineage>
        <taxon>Bacteria</taxon>
        <taxon>Pseudomonadati</taxon>
        <taxon>Pseudomonadota</taxon>
        <taxon>Betaproteobacteria</taxon>
        <taxon>Burkholderiales</taxon>
        <taxon>Oxalobacteraceae</taxon>
        <taxon>Telluria group</taxon>
        <taxon>Pseudoduganella</taxon>
    </lineage>
</organism>
<dbReference type="EMBL" id="JACHXS010000013">
    <property type="protein sequence ID" value="MBB3224480.1"/>
    <property type="molecule type" value="Genomic_DNA"/>
</dbReference>
<protein>
    <recommendedName>
        <fullName evidence="5">TnsE C-terminal domain-containing protein</fullName>
    </recommendedName>
</protein>
<dbReference type="EMBL" id="CP040017">
    <property type="protein sequence ID" value="QCP13253.1"/>
    <property type="molecule type" value="Genomic_DNA"/>
</dbReference>
<evidence type="ECO:0000313" key="2">
    <source>
        <dbReference type="EMBL" id="QCP13253.1"/>
    </source>
</evidence>
<gene>
    <name evidence="2" type="ORF">FCL38_24600</name>
    <name evidence="1" type="ORF">FHS02_005345</name>
</gene>
<accession>A0A4P8HTI9</accession>
<dbReference type="Proteomes" id="UP000584325">
    <property type="component" value="Unassembled WGS sequence"/>
</dbReference>
<reference evidence="2 3" key="1">
    <citation type="submission" date="2019-05" db="EMBL/GenBank/DDBJ databases">
        <title>Draft Genome Sequences of Six Type Strains of the Genus Massilia.</title>
        <authorList>
            <person name="Miess H."/>
            <person name="Frediansyhah A."/>
            <person name="Gross H."/>
        </authorList>
    </citation>
    <scope>NUCLEOTIDE SEQUENCE [LARGE SCALE GENOMIC DNA]</scope>
    <source>
        <strain evidence="2 3">DSMZ 26121</strain>
    </source>
</reference>
<dbReference type="AlphaFoldDB" id="A0A4P8HTI9"/>
<proteinExistence type="predicted"/>
<reference evidence="1 4" key="2">
    <citation type="submission" date="2020-08" db="EMBL/GenBank/DDBJ databases">
        <title>Genomic Encyclopedia of Type Strains, Phase III (KMG-III): the genomes of soil and plant-associated and newly described type strains.</title>
        <authorList>
            <person name="Whitman W."/>
        </authorList>
    </citation>
    <scope>NUCLEOTIDE SEQUENCE [LARGE SCALE GENOMIC DNA]</scope>
    <source>
        <strain evidence="1 4">CECT 7753</strain>
    </source>
</reference>
<dbReference type="Proteomes" id="UP000298763">
    <property type="component" value="Chromosome"/>
</dbReference>
<dbReference type="OrthoDB" id="7060768at2"/>